<dbReference type="EMBL" id="BARV01027819">
    <property type="protein sequence ID" value="GAI41621.1"/>
    <property type="molecule type" value="Genomic_DNA"/>
</dbReference>
<dbReference type="PANTHER" id="PTHR35580">
    <property type="entry name" value="CELL SURFACE GLYCOPROTEIN (S-LAYER PROTEIN)-LIKE PROTEIN"/>
    <property type="match status" value="1"/>
</dbReference>
<dbReference type="InterPro" id="IPR011042">
    <property type="entry name" value="6-blade_b-propeller_TolB-like"/>
</dbReference>
<organism evidence="1">
    <name type="scientific">marine sediment metagenome</name>
    <dbReference type="NCBI Taxonomy" id="412755"/>
    <lineage>
        <taxon>unclassified sequences</taxon>
        <taxon>metagenomes</taxon>
        <taxon>ecological metagenomes</taxon>
    </lineage>
</organism>
<sequence length="261" mass="29035">VYVAGRSVSSATSWDYATIKYNAGGIQQWVARYHGMANYSDEPAGIALDNLGNIYVTGKSGIDPLFRYQFATVKYTSNGTQEWVKTYIGPVNLSARANAVVVDHQNKIYVTGLDYAPDTTAEYVTIKYSPNGTEEWIARYSTGVVQGDDWATAVCVDQHNYIYVTGCSESVDGNPDYLTIKYPPSGPGIEEYETSNPKSNTQMLQVYQNPFRETVDIKWQLADNESINLTIYDTAGKLVKEFCPTDHPCKVIDIPYPRPLA</sequence>
<name>X1PGK7_9ZZZZ</name>
<reference evidence="1" key="1">
    <citation type="journal article" date="2014" name="Front. Microbiol.">
        <title>High frequency of phylogenetically diverse reductive dehalogenase-homologous genes in deep subseafloor sedimentary metagenomes.</title>
        <authorList>
            <person name="Kawai M."/>
            <person name="Futagami T."/>
            <person name="Toyoda A."/>
            <person name="Takaki Y."/>
            <person name="Nishi S."/>
            <person name="Hori S."/>
            <person name="Arai W."/>
            <person name="Tsubouchi T."/>
            <person name="Morono Y."/>
            <person name="Uchiyama I."/>
            <person name="Ito T."/>
            <person name="Fujiyama A."/>
            <person name="Inagaki F."/>
            <person name="Takami H."/>
        </authorList>
    </citation>
    <scope>NUCLEOTIDE SEQUENCE</scope>
    <source>
        <strain evidence="1">Expedition CK06-06</strain>
    </source>
</reference>
<comment type="caution">
    <text evidence="1">The sequence shown here is derived from an EMBL/GenBank/DDBJ whole genome shotgun (WGS) entry which is preliminary data.</text>
</comment>
<evidence type="ECO:0000313" key="1">
    <source>
        <dbReference type="EMBL" id="GAI41621.1"/>
    </source>
</evidence>
<feature type="non-terminal residue" evidence="1">
    <location>
        <position position="261"/>
    </location>
</feature>
<dbReference type="InterPro" id="IPR010620">
    <property type="entry name" value="SBBP_repeat"/>
</dbReference>
<dbReference type="SUPFAM" id="SSF101898">
    <property type="entry name" value="NHL repeat"/>
    <property type="match status" value="1"/>
</dbReference>
<evidence type="ECO:0008006" key="2">
    <source>
        <dbReference type="Google" id="ProtNLM"/>
    </source>
</evidence>
<dbReference type="Gene3D" id="2.120.10.30">
    <property type="entry name" value="TolB, C-terminal domain"/>
    <property type="match status" value="1"/>
</dbReference>
<proteinExistence type="predicted"/>
<protein>
    <recommendedName>
        <fullName evidence="2">Secretion system C-terminal sorting domain-containing protein</fullName>
    </recommendedName>
</protein>
<accession>X1PGK7</accession>
<feature type="non-terminal residue" evidence="1">
    <location>
        <position position="1"/>
    </location>
</feature>
<gene>
    <name evidence="1" type="ORF">S06H3_44687</name>
</gene>
<dbReference type="AlphaFoldDB" id="X1PGK7"/>
<dbReference type="PANTHER" id="PTHR35580:SF1">
    <property type="entry name" value="PHYTASE-LIKE DOMAIN-CONTAINING PROTEIN"/>
    <property type="match status" value="1"/>
</dbReference>
<dbReference type="Pfam" id="PF06739">
    <property type="entry name" value="SBBP"/>
    <property type="match status" value="1"/>
</dbReference>
<dbReference type="InterPro" id="IPR052918">
    <property type="entry name" value="Motility_Chemotaxis_Reg"/>
</dbReference>